<name>A0A1F7YER0_9BACT</name>
<comment type="caution">
    <text evidence="1">The sequence shown here is derived from an EMBL/GenBank/DDBJ whole genome shotgun (WGS) entry which is preliminary data.</text>
</comment>
<evidence type="ECO:0008006" key="3">
    <source>
        <dbReference type="Google" id="ProtNLM"/>
    </source>
</evidence>
<evidence type="ECO:0000313" key="1">
    <source>
        <dbReference type="EMBL" id="OGM25816.1"/>
    </source>
</evidence>
<gene>
    <name evidence="1" type="ORF">A2628_00665</name>
</gene>
<accession>A0A1F7YER0</accession>
<reference evidence="1 2" key="1">
    <citation type="journal article" date="2016" name="Nat. Commun.">
        <title>Thousands of microbial genomes shed light on interconnected biogeochemical processes in an aquifer system.</title>
        <authorList>
            <person name="Anantharaman K."/>
            <person name="Brown C.T."/>
            <person name="Hug L.A."/>
            <person name="Sharon I."/>
            <person name="Castelle C.J."/>
            <person name="Probst A.J."/>
            <person name="Thomas B.C."/>
            <person name="Singh A."/>
            <person name="Wilkins M.J."/>
            <person name="Karaoz U."/>
            <person name="Brodie E.L."/>
            <person name="Williams K.H."/>
            <person name="Hubbard S.S."/>
            <person name="Banfield J.F."/>
        </authorList>
    </citation>
    <scope>NUCLEOTIDE SEQUENCE [LARGE SCALE GENOMIC DNA]</scope>
</reference>
<organism evidence="1 2">
    <name type="scientific">Candidatus Woesebacteria bacterium RIFCSPHIGHO2_01_FULL_40_22</name>
    <dbReference type="NCBI Taxonomy" id="1802499"/>
    <lineage>
        <taxon>Bacteria</taxon>
        <taxon>Candidatus Woeseibacteriota</taxon>
    </lineage>
</organism>
<evidence type="ECO:0000313" key="2">
    <source>
        <dbReference type="Proteomes" id="UP000179221"/>
    </source>
</evidence>
<dbReference type="EMBL" id="MGGL01000019">
    <property type="protein sequence ID" value="OGM25816.1"/>
    <property type="molecule type" value="Genomic_DNA"/>
</dbReference>
<sequence length="64" mass="7428">MKKRKKLNGRTENNQQLFAEVGEALKSVKGWGSVEIFVQDSKVVQITQRNIKKTKYDITNLFRS</sequence>
<dbReference type="Pfam" id="PF10055">
    <property type="entry name" value="DUF2292"/>
    <property type="match status" value="1"/>
</dbReference>
<dbReference type="InterPro" id="IPR018743">
    <property type="entry name" value="DUF2292"/>
</dbReference>
<dbReference type="Proteomes" id="UP000179221">
    <property type="component" value="Unassembled WGS sequence"/>
</dbReference>
<protein>
    <recommendedName>
        <fullName evidence="3">DUF2292 domain-containing protein</fullName>
    </recommendedName>
</protein>
<proteinExistence type="predicted"/>
<dbReference type="AlphaFoldDB" id="A0A1F7YER0"/>